<protein>
    <submittedName>
        <fullName evidence="3">Putative deoxyribonuclease YcfH</fullName>
    </submittedName>
</protein>
<evidence type="ECO:0000256" key="1">
    <source>
        <dbReference type="ARBA" id="ARBA00022723"/>
    </source>
</evidence>
<dbReference type="Pfam" id="PF01026">
    <property type="entry name" value="TatD_DNase"/>
    <property type="match status" value="1"/>
</dbReference>
<dbReference type="SUPFAM" id="SSF51556">
    <property type="entry name" value="Metallo-dependent hydrolases"/>
    <property type="match status" value="1"/>
</dbReference>
<dbReference type="NCBIfam" id="TIGR00010">
    <property type="entry name" value="YchF/TatD family DNA exonuclease"/>
    <property type="match status" value="1"/>
</dbReference>
<dbReference type="PANTHER" id="PTHR46124">
    <property type="entry name" value="D-AMINOACYL-TRNA DEACYLASE"/>
    <property type="match status" value="1"/>
</dbReference>
<accession>A0A1W1CSM5</accession>
<dbReference type="InterPro" id="IPR015991">
    <property type="entry name" value="TatD/YcfH-like"/>
</dbReference>
<evidence type="ECO:0000256" key="2">
    <source>
        <dbReference type="ARBA" id="ARBA00022801"/>
    </source>
</evidence>
<gene>
    <name evidence="3" type="ORF">MNB_SM-5-344</name>
</gene>
<dbReference type="CDD" id="cd01310">
    <property type="entry name" value="TatD_DNAse"/>
    <property type="match status" value="1"/>
</dbReference>
<dbReference type="PANTHER" id="PTHR46124:SF2">
    <property type="entry name" value="D-AMINOACYL-TRNA DEACYLASE"/>
    <property type="match status" value="1"/>
</dbReference>
<dbReference type="Gene3D" id="3.20.20.140">
    <property type="entry name" value="Metal-dependent hydrolases"/>
    <property type="match status" value="1"/>
</dbReference>
<dbReference type="GO" id="GO:0005829">
    <property type="term" value="C:cytosol"/>
    <property type="evidence" value="ECO:0007669"/>
    <property type="project" value="TreeGrafter"/>
</dbReference>
<dbReference type="PIRSF" id="PIRSF005902">
    <property type="entry name" value="DNase_TatD"/>
    <property type="match status" value="1"/>
</dbReference>
<organism evidence="3">
    <name type="scientific">hydrothermal vent metagenome</name>
    <dbReference type="NCBI Taxonomy" id="652676"/>
    <lineage>
        <taxon>unclassified sequences</taxon>
        <taxon>metagenomes</taxon>
        <taxon>ecological metagenomes</taxon>
    </lineage>
</organism>
<dbReference type="GO" id="GO:0004536">
    <property type="term" value="F:DNA nuclease activity"/>
    <property type="evidence" value="ECO:0007669"/>
    <property type="project" value="InterPro"/>
</dbReference>
<sequence length="264" mass="30119">MIIDTHIHLDDLRYAEDLDLVLERAREGGVERFIIPGADPSTLPRAVTIAESYEDVYFAVGVHPYDLDAFEERDFEQYVKHKKCVAIGECGMDYFRLEGSDTEKEAEKKRQAELFLAQIEIAKRYKKPLIVHIRNASHDAKRILLEANAREVGGVLHCFNADDELLSLADENFYFGIGGVLTFKNAKKLVNILPRIPKERLIIETDGPYLTPTPHRGERNEPFYTTFVAQKMAEILGISYQEVEEITTKNAQKLFFNGILDKIA</sequence>
<dbReference type="PROSITE" id="PS01137">
    <property type="entry name" value="TATD_1"/>
    <property type="match status" value="1"/>
</dbReference>
<dbReference type="InterPro" id="IPR001130">
    <property type="entry name" value="TatD-like"/>
</dbReference>
<name>A0A1W1CSM5_9ZZZZ</name>
<dbReference type="GO" id="GO:0046872">
    <property type="term" value="F:metal ion binding"/>
    <property type="evidence" value="ECO:0007669"/>
    <property type="project" value="UniProtKB-KW"/>
</dbReference>
<dbReference type="AlphaFoldDB" id="A0A1W1CSM5"/>
<dbReference type="InterPro" id="IPR018228">
    <property type="entry name" value="DNase_TatD-rel_CS"/>
</dbReference>
<dbReference type="GO" id="GO:0016788">
    <property type="term" value="F:hydrolase activity, acting on ester bonds"/>
    <property type="evidence" value="ECO:0007669"/>
    <property type="project" value="InterPro"/>
</dbReference>
<dbReference type="FunFam" id="3.20.20.140:FF:000005">
    <property type="entry name" value="TatD family hydrolase"/>
    <property type="match status" value="1"/>
</dbReference>
<keyword evidence="2" id="KW-0378">Hydrolase</keyword>
<dbReference type="EMBL" id="FPHH01000114">
    <property type="protein sequence ID" value="SFV68733.1"/>
    <property type="molecule type" value="Genomic_DNA"/>
</dbReference>
<keyword evidence="1" id="KW-0479">Metal-binding</keyword>
<evidence type="ECO:0000313" key="3">
    <source>
        <dbReference type="EMBL" id="SFV68733.1"/>
    </source>
</evidence>
<dbReference type="InterPro" id="IPR032466">
    <property type="entry name" value="Metal_Hydrolase"/>
</dbReference>
<reference evidence="3" key="1">
    <citation type="submission" date="2016-10" db="EMBL/GenBank/DDBJ databases">
        <authorList>
            <person name="de Groot N.N."/>
        </authorList>
    </citation>
    <scope>NUCLEOTIDE SEQUENCE</scope>
</reference>
<proteinExistence type="predicted"/>